<dbReference type="SUPFAM" id="SSF56801">
    <property type="entry name" value="Acetyl-CoA synthetase-like"/>
    <property type="match status" value="1"/>
</dbReference>
<keyword evidence="3" id="KW-1185">Reference proteome</keyword>
<proteinExistence type="predicted"/>
<dbReference type="PANTHER" id="PTHR45527:SF1">
    <property type="entry name" value="FATTY ACID SYNTHASE"/>
    <property type="match status" value="1"/>
</dbReference>
<protein>
    <submittedName>
        <fullName evidence="2">AMP-binding protein</fullName>
    </submittedName>
</protein>
<dbReference type="Proteomes" id="UP000809587">
    <property type="component" value="Unassembled WGS sequence"/>
</dbReference>
<gene>
    <name evidence="2" type="ORF">JQN84_23950</name>
</gene>
<sequence>MTPTRPAHAGADPAYLMFTSGTAGRSKAVVVPHRAVLRTAVDNLFLELGPGERVMHGATISFDAATLELWGLFNGSRNSVTRPADTEHDLKK</sequence>
<dbReference type="RefSeq" id="WP_204960805.1">
    <property type="nucleotide sequence ID" value="NZ_JAFEUO010000007.1"/>
</dbReference>
<organism evidence="2 3">
    <name type="scientific">Micromonospora humidisoli</name>
    <dbReference type="NCBI Taxonomy" id="2807622"/>
    <lineage>
        <taxon>Bacteria</taxon>
        <taxon>Bacillati</taxon>
        <taxon>Actinomycetota</taxon>
        <taxon>Actinomycetes</taxon>
        <taxon>Micromonosporales</taxon>
        <taxon>Micromonosporaceae</taxon>
        <taxon>Micromonospora</taxon>
    </lineage>
</organism>
<evidence type="ECO:0000259" key="1">
    <source>
        <dbReference type="Pfam" id="PF00501"/>
    </source>
</evidence>
<dbReference type="Pfam" id="PF00501">
    <property type="entry name" value="AMP-binding"/>
    <property type="match status" value="1"/>
</dbReference>
<comment type="caution">
    <text evidence="2">The sequence shown here is derived from an EMBL/GenBank/DDBJ whole genome shotgun (WGS) entry which is preliminary data.</text>
</comment>
<evidence type="ECO:0000313" key="2">
    <source>
        <dbReference type="EMBL" id="MBM7085580.1"/>
    </source>
</evidence>
<reference evidence="2 3" key="1">
    <citation type="submission" date="2021-02" db="EMBL/GenBank/DDBJ databases">
        <authorList>
            <person name="Lee D.-H."/>
        </authorList>
    </citation>
    <scope>NUCLEOTIDE SEQUENCE [LARGE SCALE GENOMIC DNA]</scope>
    <source>
        <strain evidence="2 3">MMS20-R2-29</strain>
    </source>
</reference>
<dbReference type="PANTHER" id="PTHR45527">
    <property type="entry name" value="NONRIBOSOMAL PEPTIDE SYNTHETASE"/>
    <property type="match status" value="1"/>
</dbReference>
<dbReference type="EMBL" id="JAFEUO010000007">
    <property type="protein sequence ID" value="MBM7085580.1"/>
    <property type="molecule type" value="Genomic_DNA"/>
</dbReference>
<name>A0ABS2JGD8_9ACTN</name>
<dbReference type="Gene3D" id="3.40.50.980">
    <property type="match status" value="2"/>
</dbReference>
<evidence type="ECO:0000313" key="3">
    <source>
        <dbReference type="Proteomes" id="UP000809587"/>
    </source>
</evidence>
<accession>A0ABS2JGD8</accession>
<feature type="domain" description="AMP-dependent synthetase/ligase" evidence="1">
    <location>
        <begin position="8"/>
        <end position="86"/>
    </location>
</feature>
<dbReference type="InterPro" id="IPR000873">
    <property type="entry name" value="AMP-dep_synth/lig_dom"/>
</dbReference>